<accession>A0A9J6PGE5</accession>
<dbReference type="Proteomes" id="UP001055804">
    <property type="component" value="Unassembled WGS sequence"/>
</dbReference>
<keyword evidence="1" id="KW-1133">Transmembrane helix</keyword>
<keyword evidence="1" id="KW-0812">Transmembrane</keyword>
<proteinExistence type="predicted"/>
<organism evidence="2 3">
    <name type="scientific">Futiania mangrovi</name>
    <dbReference type="NCBI Taxonomy" id="2959716"/>
    <lineage>
        <taxon>Bacteria</taxon>
        <taxon>Pseudomonadati</taxon>
        <taxon>Pseudomonadota</taxon>
        <taxon>Alphaproteobacteria</taxon>
        <taxon>Futianiales</taxon>
        <taxon>Futianiaceae</taxon>
        <taxon>Futiania</taxon>
    </lineage>
</organism>
<protein>
    <submittedName>
        <fullName evidence="2">Uncharacterized protein</fullName>
    </submittedName>
</protein>
<dbReference type="EMBL" id="JAMZFT010000003">
    <property type="protein sequence ID" value="MCP1337550.1"/>
    <property type="molecule type" value="Genomic_DNA"/>
</dbReference>
<sequence>MWRPAWYLLCAIAGGLAGTSFGVMGNLVLVAFGWVAVYVARDKGTPAVLANVGALDGVLGAVVSFVAPIVLIAVQLSGGA</sequence>
<feature type="transmembrane region" description="Helical" evidence="1">
    <location>
        <begin position="48"/>
        <end position="74"/>
    </location>
</feature>
<name>A0A9J6PGE5_9PROT</name>
<feature type="transmembrane region" description="Helical" evidence="1">
    <location>
        <begin position="6"/>
        <end position="36"/>
    </location>
</feature>
<keyword evidence="3" id="KW-1185">Reference proteome</keyword>
<evidence type="ECO:0000313" key="2">
    <source>
        <dbReference type="EMBL" id="MCP1337550.1"/>
    </source>
</evidence>
<dbReference type="RefSeq" id="WP_269333514.1">
    <property type="nucleotide sequence ID" value="NZ_JAMZFT010000003.1"/>
</dbReference>
<dbReference type="AlphaFoldDB" id="A0A9J6PGE5"/>
<evidence type="ECO:0000256" key="1">
    <source>
        <dbReference type="SAM" id="Phobius"/>
    </source>
</evidence>
<evidence type="ECO:0000313" key="3">
    <source>
        <dbReference type="Proteomes" id="UP001055804"/>
    </source>
</evidence>
<reference evidence="2" key="1">
    <citation type="submission" date="2022-06" db="EMBL/GenBank/DDBJ databases">
        <title>Isolation and Genomics of Futiania mangrovii gen. nov., sp. nov., a Rare and Metabolically-versatile member in the Class Alphaproteobacteria.</title>
        <authorList>
            <person name="Liu L."/>
            <person name="Huang W.-C."/>
            <person name="Pan J."/>
            <person name="Li J."/>
            <person name="Huang Y."/>
            <person name="Du H."/>
            <person name="Liu Y."/>
            <person name="Li M."/>
        </authorList>
    </citation>
    <scope>NUCLEOTIDE SEQUENCE</scope>
    <source>
        <strain evidence="2">FT118</strain>
    </source>
</reference>
<comment type="caution">
    <text evidence="2">The sequence shown here is derived from an EMBL/GenBank/DDBJ whole genome shotgun (WGS) entry which is preliminary data.</text>
</comment>
<gene>
    <name evidence="2" type="ORF">NJQ99_14100</name>
</gene>
<keyword evidence="1" id="KW-0472">Membrane</keyword>